<reference evidence="6" key="1">
    <citation type="submission" date="2020-05" db="EMBL/GenBank/DDBJ databases">
        <authorList>
            <person name="Chiriac C."/>
            <person name="Salcher M."/>
            <person name="Ghai R."/>
            <person name="Kavagutti S V."/>
        </authorList>
    </citation>
    <scope>NUCLEOTIDE SEQUENCE</scope>
</reference>
<dbReference type="InterPro" id="IPR051486">
    <property type="entry name" value="Hcy_S-methyltransferase"/>
</dbReference>
<dbReference type="GO" id="GO:0009086">
    <property type="term" value="P:methionine biosynthetic process"/>
    <property type="evidence" value="ECO:0007669"/>
    <property type="project" value="InterPro"/>
</dbReference>
<dbReference type="GO" id="GO:0032259">
    <property type="term" value="P:methylation"/>
    <property type="evidence" value="ECO:0007669"/>
    <property type="project" value="UniProtKB-KW"/>
</dbReference>
<dbReference type="Pfam" id="PF02574">
    <property type="entry name" value="S-methyl_trans"/>
    <property type="match status" value="1"/>
</dbReference>
<dbReference type="PROSITE" id="PS50970">
    <property type="entry name" value="HCY"/>
    <property type="match status" value="1"/>
</dbReference>
<dbReference type="GO" id="GO:0008898">
    <property type="term" value="F:S-adenosylmethionine-homocysteine S-methyltransferase activity"/>
    <property type="evidence" value="ECO:0007669"/>
    <property type="project" value="TreeGrafter"/>
</dbReference>
<dbReference type="EMBL" id="CAFBML010000015">
    <property type="protein sequence ID" value="CAB4897730.1"/>
    <property type="molecule type" value="Genomic_DNA"/>
</dbReference>
<keyword evidence="4" id="KW-0862">Zinc</keyword>
<evidence type="ECO:0000256" key="3">
    <source>
        <dbReference type="ARBA" id="ARBA00022723"/>
    </source>
</evidence>
<dbReference type="NCBIfam" id="NF007020">
    <property type="entry name" value="PRK09485.1"/>
    <property type="match status" value="1"/>
</dbReference>
<name>A0A6J7FYP6_9ZZZZ</name>
<evidence type="ECO:0000256" key="1">
    <source>
        <dbReference type="ARBA" id="ARBA00022603"/>
    </source>
</evidence>
<sequence length="287" mass="31046">MRLIDGGLSTELERIGARFQGELWTGQALIKNPELVEEAHSNFVTSGAEVIITASYQLSRQGFQEIGLSSNDADRALTASVEVARAAVGQSNCQVAASVGPYAAVLHDGSEYRGDYKVSQTQLEDFHFERLQVLLAAQPDLLAVETIPNVLESKALAVVLESVEIPFWISFTASSGTHLWSGEHIEDAAEAIAGLKNLFSAGVNCLEAKHVATLTHSINKVTGIPAIAYPNFGGTWDAASRTWSESIDHSLAEWMSIWADTPIEWIGGCCSTDATHIAELRNLMENF</sequence>
<keyword evidence="2" id="KW-0808">Transferase</keyword>
<dbReference type="SUPFAM" id="SSF82282">
    <property type="entry name" value="Homocysteine S-methyltransferase"/>
    <property type="match status" value="1"/>
</dbReference>
<evidence type="ECO:0000256" key="4">
    <source>
        <dbReference type="ARBA" id="ARBA00022833"/>
    </source>
</evidence>
<dbReference type="InterPro" id="IPR003726">
    <property type="entry name" value="HCY_dom"/>
</dbReference>
<organism evidence="6">
    <name type="scientific">freshwater metagenome</name>
    <dbReference type="NCBI Taxonomy" id="449393"/>
    <lineage>
        <taxon>unclassified sequences</taxon>
        <taxon>metagenomes</taxon>
        <taxon>ecological metagenomes</taxon>
    </lineage>
</organism>
<protein>
    <submittedName>
        <fullName evidence="6">Unannotated protein</fullName>
    </submittedName>
</protein>
<dbReference type="AlphaFoldDB" id="A0A6J7FYP6"/>
<evidence type="ECO:0000256" key="2">
    <source>
        <dbReference type="ARBA" id="ARBA00022679"/>
    </source>
</evidence>
<proteinExistence type="predicted"/>
<keyword evidence="3" id="KW-0479">Metal-binding</keyword>
<dbReference type="GO" id="GO:0008270">
    <property type="term" value="F:zinc ion binding"/>
    <property type="evidence" value="ECO:0007669"/>
    <property type="project" value="InterPro"/>
</dbReference>
<gene>
    <name evidence="6" type="ORF">UFOPK3592_00291</name>
</gene>
<accession>A0A6J7FYP6</accession>
<dbReference type="GO" id="GO:0033528">
    <property type="term" value="P:S-methylmethionine cycle"/>
    <property type="evidence" value="ECO:0007669"/>
    <property type="project" value="TreeGrafter"/>
</dbReference>
<keyword evidence="1" id="KW-0489">Methyltransferase</keyword>
<evidence type="ECO:0000259" key="5">
    <source>
        <dbReference type="PROSITE" id="PS50970"/>
    </source>
</evidence>
<dbReference type="InterPro" id="IPR036589">
    <property type="entry name" value="HCY_dom_sf"/>
</dbReference>
<dbReference type="PANTHER" id="PTHR46015">
    <property type="entry name" value="ZGC:172121"/>
    <property type="match status" value="1"/>
</dbReference>
<dbReference type="Gene3D" id="3.20.20.330">
    <property type="entry name" value="Homocysteine-binding-like domain"/>
    <property type="match status" value="1"/>
</dbReference>
<dbReference type="PANTHER" id="PTHR46015:SF1">
    <property type="entry name" value="HOMOCYSTEINE S-METHYLTRANSFERASE-LIKE ISOFORM 1"/>
    <property type="match status" value="1"/>
</dbReference>
<feature type="domain" description="Hcy-binding" evidence="5">
    <location>
        <begin position="1"/>
        <end position="284"/>
    </location>
</feature>
<evidence type="ECO:0000313" key="6">
    <source>
        <dbReference type="EMBL" id="CAB4897730.1"/>
    </source>
</evidence>